<organism evidence="5 6">
    <name type="scientific">Lucilia cuprina</name>
    <name type="common">Green bottle fly</name>
    <name type="synonym">Australian sheep blowfly</name>
    <dbReference type="NCBI Taxonomy" id="7375"/>
    <lineage>
        <taxon>Eukaryota</taxon>
        <taxon>Metazoa</taxon>
        <taxon>Ecdysozoa</taxon>
        <taxon>Arthropoda</taxon>
        <taxon>Hexapoda</taxon>
        <taxon>Insecta</taxon>
        <taxon>Pterygota</taxon>
        <taxon>Neoptera</taxon>
        <taxon>Endopterygota</taxon>
        <taxon>Diptera</taxon>
        <taxon>Brachycera</taxon>
        <taxon>Muscomorpha</taxon>
        <taxon>Oestroidea</taxon>
        <taxon>Calliphoridae</taxon>
        <taxon>Luciliinae</taxon>
        <taxon>Lucilia</taxon>
    </lineage>
</organism>
<evidence type="ECO:0000313" key="5">
    <source>
        <dbReference type="EMBL" id="KNC23610.1"/>
    </source>
</evidence>
<feature type="region of interest" description="Disordered" evidence="2">
    <location>
        <begin position="403"/>
        <end position="437"/>
    </location>
</feature>
<evidence type="ECO:0000256" key="2">
    <source>
        <dbReference type="SAM" id="MobiDB-lite"/>
    </source>
</evidence>
<dbReference type="Proteomes" id="UP000037069">
    <property type="component" value="Unassembled WGS sequence"/>
</dbReference>
<dbReference type="OrthoDB" id="8197748at2759"/>
<keyword evidence="3" id="KW-0732">Signal</keyword>
<sequence>MYFTPTIFIVKLLVAMQVLMTLDMPLSTTMALPVTSKPIESTVENLAWQAWIELPPEQKQQVKSRKVTPKSIFTLPLRVECPEGHKQVDTKCIPIVIGSNDVLIDLNALGLLVGNTQTDELYDYDDVGEEMGSSLPYGSEMQIGEAEKSVEGITVELKPPSKDEPLKFNIFENKFNIFHEEPLEDYSSISNEGVQSSEKQQNFTLTTPQTTNKTTNAQANITAINDLVSEASNISENSFEIYMQREKGSSSSTDNVAEETYTLTTLADDPDFRIEAISLPAAGFEILKPNKLSIVQNDSSIQLVTSIMDTDTTTSNDHDRKAENDLQTLLQTESFLPMLQQATATTLQDTSVATAENSSLTTISSQEPSESSLDTLSLNVENEEMTTLPNVMEQDVELKDKQEYTRSVTRNPLISNDSDSNVDDNANNDEVKDTTLESVTNDEPLETTTPIQLDDTTIIETSSSLSTTPATQVELKELLLQQEQAQKDFEELQRMRKGQKDQQHVVLKKSKVEPVEVLSTTTEEATTTTATNLPTETETKTQDEFVTKTPETAVTPLLTVHNENDNNDRFYYQHFAKQDSEEIQRSGSVTTTIEATSAEAAAATKATEIETIPLSSEIDLTEELRLINELVKGIRPATTLTTIKSMQATITTTENPTTKTILPDKIQSSSSSVSLSESSTMATKPTPSTLQIWSKIMPLLTSTTPKSSSHENFKTTKSSTLSTQEVSNDIQISESTPSSSMRSNRNSKIIRINGFNSISTGKDPTTSTSTTIEETTTIKDISASGKSENLESSTESNTYQPYWWLPVAWRLDKPISSEKQLEKEQEVKSEEQPLLLRFWSAYHAPKSS</sequence>
<accession>A0A0L0BU60</accession>
<name>A0A0L0BU60_LUCCU</name>
<dbReference type="STRING" id="7375.A0A0L0BU60"/>
<proteinExistence type="predicted"/>
<feature type="domain" description="Folded gastrulation N-terminal" evidence="4">
    <location>
        <begin position="67"/>
        <end position="172"/>
    </location>
</feature>
<feature type="region of interest" description="Disordered" evidence="2">
    <location>
        <begin position="702"/>
        <end position="745"/>
    </location>
</feature>
<feature type="compositionally biased region" description="Low complexity" evidence="2">
    <location>
        <begin position="520"/>
        <end position="536"/>
    </location>
</feature>
<dbReference type="InterPro" id="IPR031761">
    <property type="entry name" value="FOG_N"/>
</dbReference>
<dbReference type="OMA" id="TVHNEND"/>
<evidence type="ECO:0000259" key="4">
    <source>
        <dbReference type="Pfam" id="PF15888"/>
    </source>
</evidence>
<feature type="compositionally biased region" description="Polar residues" evidence="2">
    <location>
        <begin position="715"/>
        <end position="745"/>
    </location>
</feature>
<keyword evidence="6" id="KW-1185">Reference proteome</keyword>
<feature type="compositionally biased region" description="Low complexity" evidence="2">
    <location>
        <begin position="415"/>
        <end position="425"/>
    </location>
</feature>
<feature type="signal peptide" evidence="3">
    <location>
        <begin position="1"/>
        <end position="31"/>
    </location>
</feature>
<dbReference type="EMBL" id="JRES01001325">
    <property type="protein sequence ID" value="KNC23610.1"/>
    <property type="molecule type" value="Genomic_DNA"/>
</dbReference>
<feature type="coiled-coil region" evidence="1">
    <location>
        <begin position="475"/>
        <end position="502"/>
    </location>
</feature>
<evidence type="ECO:0000256" key="1">
    <source>
        <dbReference type="SAM" id="Coils"/>
    </source>
</evidence>
<comment type="caution">
    <text evidence="5">The sequence shown here is derived from an EMBL/GenBank/DDBJ whole genome shotgun (WGS) entry which is preliminary data.</text>
</comment>
<feature type="region of interest" description="Disordered" evidence="2">
    <location>
        <begin position="654"/>
        <end position="687"/>
    </location>
</feature>
<evidence type="ECO:0000313" key="6">
    <source>
        <dbReference type="Proteomes" id="UP000037069"/>
    </source>
</evidence>
<protein>
    <recommendedName>
        <fullName evidence="4">Folded gastrulation N-terminal domain-containing protein</fullName>
    </recommendedName>
</protein>
<dbReference type="Pfam" id="PF15888">
    <property type="entry name" value="FOG_N"/>
    <property type="match status" value="1"/>
</dbReference>
<feature type="compositionally biased region" description="Low complexity" evidence="2">
    <location>
        <begin position="668"/>
        <end position="679"/>
    </location>
</feature>
<feature type="chain" id="PRO_5005535213" description="Folded gastrulation N-terminal domain-containing protein" evidence="3">
    <location>
        <begin position="32"/>
        <end position="848"/>
    </location>
</feature>
<gene>
    <name evidence="5" type="ORF">FF38_00962</name>
</gene>
<keyword evidence="1" id="KW-0175">Coiled coil</keyword>
<dbReference type="AlphaFoldDB" id="A0A0L0BU60"/>
<feature type="region of interest" description="Disordered" evidence="2">
    <location>
        <begin position="518"/>
        <end position="544"/>
    </location>
</feature>
<evidence type="ECO:0000256" key="3">
    <source>
        <dbReference type="SAM" id="SignalP"/>
    </source>
</evidence>
<feature type="compositionally biased region" description="Polar residues" evidence="2">
    <location>
        <begin position="405"/>
        <end position="414"/>
    </location>
</feature>
<reference evidence="5 6" key="1">
    <citation type="journal article" date="2015" name="Nat. Commun.">
        <title>Lucilia cuprina genome unlocks parasitic fly biology to underpin future interventions.</title>
        <authorList>
            <person name="Anstead C.A."/>
            <person name="Korhonen P.K."/>
            <person name="Young N.D."/>
            <person name="Hall R.S."/>
            <person name="Jex A.R."/>
            <person name="Murali S.C."/>
            <person name="Hughes D.S."/>
            <person name="Lee S.F."/>
            <person name="Perry T."/>
            <person name="Stroehlein A.J."/>
            <person name="Ansell B.R."/>
            <person name="Breugelmans B."/>
            <person name="Hofmann A."/>
            <person name="Qu J."/>
            <person name="Dugan S."/>
            <person name="Lee S.L."/>
            <person name="Chao H."/>
            <person name="Dinh H."/>
            <person name="Han Y."/>
            <person name="Doddapaneni H.V."/>
            <person name="Worley K.C."/>
            <person name="Muzny D.M."/>
            <person name="Ioannidis P."/>
            <person name="Waterhouse R.M."/>
            <person name="Zdobnov E.M."/>
            <person name="James P.J."/>
            <person name="Bagnall N.H."/>
            <person name="Kotze A.C."/>
            <person name="Gibbs R.A."/>
            <person name="Richards S."/>
            <person name="Batterham P."/>
            <person name="Gasser R.B."/>
        </authorList>
    </citation>
    <scope>NUCLEOTIDE SEQUENCE [LARGE SCALE GENOMIC DNA]</scope>
    <source>
        <strain evidence="5 6">LS</strain>
        <tissue evidence="5">Full body</tissue>
    </source>
</reference>